<feature type="domain" description="Bacterial Ig" evidence="2">
    <location>
        <begin position="1870"/>
        <end position="1940"/>
    </location>
</feature>
<dbReference type="NCBIfam" id="NF033677">
    <property type="entry name" value="biofilm_BapA_N"/>
    <property type="match status" value="1"/>
</dbReference>
<sequence length="4137" mass="413954">MAVQNSLPGTVDVLNQQTGDVVIHYSQSADRIVNLTQTSVVRINASPESVNSYERQGNDLIVHMRDGTTVRYQNFFRLDAEGLHSELVFQDEQGVHHALFPFATDAGPATAEAIVPTFADTTTEALIGSEGVSTAAVLGGVAAVAGIAGIAIAAGGSGGGGGGGDNDNNTGGGDNGTGGGNNGGTGGDNGTGGGDNGGTGGDSGNGDGTGGDNGNGGNGGTENPLPTDDPPLPSTLIVNPITDDNIINAQERTQDIVVSGRTEADNAGLTVVITLGGVTYSAVVNSDGTWSATLPAAALQALADGSNPLTVTLVDANGLPTTQTIDLTVDATAPTLELTDFTPAGVLDASQAASDKLVRGYTSAQDAGQTVTLTLNDQTYTAVVNADGSWQTTIPAAALQGLTEGQQYTLGFSLTDAAGNTTTAEQSFTVNFTVPVVTIDPVGGDNALNNADLQLSQIVTGDTQNIPVESLITLTLGARVYYARVLGDGSWSAIIPAADFQALQDGTVTLTATALLPNNTTVDITSSITIDRAQTGIAIAILSTDDNLNAAESTQPLEVRGLTTVSGPGVVVQVSLNGKVYNAVVDNAGNWSATIPPEDLALLQDGPRDITATVVLNDQSAQDVRTLNVAINHLPQPVVNTPFGDGLLSAGEIQQDQTISGNTGVTGSGQSVAVQVGGQNYTAPVDNEGNWTITVPASQLQTLPQGEVPVTVVVTDSAGNIGNTTVTATLDTTPPLLSVLPLTSDGKLNAEELTTTQTLSGISTEPGQTVTVTLNNQTYTAVVGEDGRWQIDLPAEALVVLGTGDYPLVASISDAAGNVTAVTQTISVKATQPVVNVNPLTDDNVLDGAEIKTAQTLTGSVTDAAPGSTVTVSFGGWSQSVTVDASNNWRVDVPVTVLQALSEGVNTLQVSVTDTFNQSVTIPYPVTVDTTTDAVAISIISADDYLNRVEAGSPLIIQGTSAGLPVGTAVTVTFNNATYNATVDASGNWQTEIPSAALLAITTDGAYTVQATAQLPDGTVTDLHTLNVLINNLPEVTSAPLFGDGVLSAGEAGQDQVITGTTGNAGAGQSVSVTLGGQVYQGTVDSEGNWSVTVPSGALSGLTEAQSPVPVLVSVTDAAGNADTLDTQFTVDVTPPQVSVSAFASDDFLNIAEAGVEQTLTGVAAGAEVGSPVVVTINGATLNGTVTGAGGEWTVTVPAEVLQSLPNGQAVFNVTASDAAGNSATTTHTISVAADATRPPLLTINPVTNNNIIDAAERDAGVTLTGTTLNVQAGQQVTVTLGPLLSWTGVVDADGNWAVTVPASALAGLNNGSYTLAASVTDAAGNPATDSRDFTVNTDLSAIVVTPLTGDDSVGLGDIASGLTISGVTVNVEPQSQIIVTLNGKQYTATVQEGGAWSVIVPQTDAALISDGTITLSASTVDAAGNAVSTTHDFTLITTALPVVTLNTPFTDGVLSAAEANAGGTLGGSTGVTGAGQTVTVLIGQTEYPATVDASGNWSLTLAPQVLQALGDGTLPLTITATDVAGNQNVLQSSLVVDKTAPALTINDLTDDNIVNGIEVTQPLQITGTATYDPANPQQVVVQVNGQTYTGLVLSDNTWSVTLPAGALSGAIDGPVAVTATVTDFAGNSTTETVSFTLDASPLNAPVLQIDPVTGDDFLNAAEVGVAFTLTGTTERVEAGQIVRVTINGQTYEGAVQEGGAWSVEIPASATTGIPDGSLPISVTVTDLAGNPITVDRPVNVVAQPGSLPQLTVDVVAQDDVINAAERGADLTLTGTSQNLAAGTPVTVTFNDVTYNTTTDANGLWSVLIPASALAGLTDGVTYTITVTATDAAQNPAVTTQDVLADFSGPAIAITPGNVFDDGLLNVAESAVDQLLTGTTAPGANVVLLVDGQPITTAVVANEEGNWTLVIPAAQLQALSGDGVVLTVQATDAQGNVSTSPITVNVGNDVLPTLTFNPISGDNVVNTPEASDVFLITGTSTGLAVGTPVTLTIGGQTYTGAVTAGNTWSVNVGADGSALLSALGSGQFTATVSAADAYANPATSSVTLELVLETPTATLPETLFTDDFLNAAEAGAGQTLTGSTGLAGPGQTVSVSIDGGAPIVGTVDNTGFWSVALTPEVLAALADGDHSLTVTVADRAGNTDTSEPQGFTSFVTALPQPALTAPLFGDDVLTVAEATGDYTFTINTGVTDPNRPLTVTATLNNGAPVTATSNGDGIWSVTIPAAQLAALPDGEIPLNIVVTDAAGNSVSLPESFTAVINNVPDVTVNPVFGDQVLTNAEASAAAGQTITGNTGATGAGQTVTVTLTVNAITWTGTAQAGANGDWVVTIPSEVLASLPSGTTPTITVTAQDAAGNSDTAEPVTFAVETTLPTPTIDPLFGGDNILNIAEAASDTVISGTTGVTGPNQYVTVTLNVNGTTYVASVDASGAWRVPLPAGSLQGLENGAQVPVIVTAQDQYGNSTTLEPTPSFLVAFTPPTVTLDPALTPALADGYLNIAEVDSALTLTGAYTTPVNTQTPVITVTIGGRDFPATVVNGTWSVTLAPGALDGIPNGPQNITVNITDAAANTGVSITPVTVALAEPAITVNAPFGDGELDWVESQQGQTITGSTTSVDVGQTVTVTLSGQTFTTTVQPGGTWAVALTPAQLATLLNSPESGSLVATVTDAAGNPAASAPVAVTYDPVRPDFSVSIDPITGDGFINAGELGAGIITVTGRSTGFEGGTLAVSLNGALLDNVTVNADGTWAIDVAASSFPTEGAYTLTATGIDPSEAEITGTAAVTVDVTAPQGLGINVVAGDDLLTPAETGEPLVISGQVNAAEAGRLVTVNLNGVNYYTTVNGDGTWSATVPQSAVDALASGNYVVTATVTDAAGNVSTAERPLTVDVDAPLLTVDALGVPAVLNTVNAAGGLLLSGTGEPGETVNIVLGPLSTTATVDEFGNWTYTFPQLDLTTLTDGAQVIQISSTDAAGNTSTNRVALNVALNQGLGVLVDDLFGGDGILNVAESLVTQVLTGRVDGDYRGATVTASIIGTDVNIPLAPVLAGDGSFTIDLPPSLWQGLIDQTLQLNVGVTDAFGNTRNEIVDFNLALSDLPVVGNVLVGLDNIININDLASGAGQVVSGTLSNAADVTSVVVNVAGQTLNAVVDAATGAWTATLPTTLLNALPAGDTALQVQVTDTAGNVLNTGASFTLANVAPTIALAPLFGNGVLSVPELLNGVISGTSTGLNGQSLTVRIGDTEAINVVVGPDGAWSANLPAAVQNALQALGSGNVAVSVTAADAYGNGATAGTSLTLSLIEPVLNTVSVFTDNLLNAADALVSQTITGSVGQAAAGSLVAVQIGNQTFNGTVGSNGLFSIQVSPSQLANLTDGSLASLITITTPEGNSSTTEGPLVNIGIGTLPTVAITSLLGGADGFLNAAEAAAGQVISGTTNLASGTVQVLVNGTELLAPVVNGVWSVAVPASLLQNLTNGAVTVTAQAVDAVGNVASSGTQVVNAIIQNLPQIALNPVFGDNNLSLADLLNPQVLSGTATNLAAGTQINVALGPLNLTTTVAADGTWRVPVGASLLQTLTDGLLNVSVTAVDPAGNPARATGGVSVNIGALPTLAITSLFGDNGLNASDILNAQVITGTSTNAVGSLVNVSLGGKNYTATVGSDGNWQVTVPKTDLSGLLDGTLTVNASVVNPAGNSSTTSGLLNVITHSLPSISLTSLFGNDKYLNVSEATSGQVLSGKISGAADGASVVVNLGGANYNATVNSDGTWSLPVASSVLQGLTNGALKVGVTVTDKVGNTNTTSSDVTVKLTTPTLTFNPLSSLNLVSLLTNGLTLRGGSTNLAQGSVVHLSLLNGTVNTTAITDANGNWSTTLGLGLNILQLLSLSSVLNIYATDVAGNTGYLNVGLGGNIISTTPPAGVSTLSAESDAAAFSLLSASDENSSLAGDDSQQTGNENLLASASAVRDDTQSAAVTTESATVATTEADGAYTIGGLSIDLADGTSASGETVQGSAGNDTIHLASLGFTQIDGGAGTDTLVLDGVNLLLNLTELAGKVQHVEIVDLGKSGTNGLTLDVHQALTVTDKPEDDLVVKGSAGDQVNLINGAGDVWEVSGQREVDGVQFDVYHNSSQTTTLGDVLIQQGIHVNHV</sequence>
<protein>
    <submittedName>
        <fullName evidence="5">Ig-like domain-containing protein</fullName>
    </submittedName>
</protein>
<feature type="region of interest" description="Disordered" evidence="1">
    <location>
        <begin position="158"/>
        <end position="235"/>
    </location>
</feature>
<proteinExistence type="predicted"/>
<dbReference type="NCBIfam" id="NF012196">
    <property type="entry name" value="Ig_like_ice"/>
    <property type="match status" value="4"/>
</dbReference>
<evidence type="ECO:0000313" key="5">
    <source>
        <dbReference type="EMBL" id="MER0128156.1"/>
    </source>
</evidence>
<dbReference type="Pfam" id="PF19077">
    <property type="entry name" value="Big_13"/>
    <property type="match status" value="5"/>
</dbReference>
<feature type="domain" description="Biofilm-associated protein BapA-like prefix-like" evidence="4">
    <location>
        <begin position="27"/>
        <end position="95"/>
    </location>
</feature>
<dbReference type="Pfam" id="PF22783">
    <property type="entry name" value="BapA_N"/>
    <property type="match status" value="1"/>
</dbReference>
<feature type="domain" description="Bacterial Ig-like" evidence="3">
    <location>
        <begin position="2818"/>
        <end position="2886"/>
    </location>
</feature>
<gene>
    <name evidence="5" type="ORF">ABQG75_20770</name>
</gene>
<dbReference type="InterPro" id="IPR044016">
    <property type="entry name" value="Big_13"/>
</dbReference>
<feature type="compositionally biased region" description="Gly residues" evidence="1">
    <location>
        <begin position="158"/>
        <end position="220"/>
    </location>
</feature>
<dbReference type="RefSeq" id="WP_349951782.1">
    <property type="nucleotide sequence ID" value="NZ_JBEHGX010000017.1"/>
</dbReference>
<dbReference type="InterPro" id="IPR013783">
    <property type="entry name" value="Ig-like_fold"/>
</dbReference>
<dbReference type="EMBL" id="JBEHGX010000017">
    <property type="protein sequence ID" value="MER0128156.1"/>
    <property type="molecule type" value="Genomic_DNA"/>
</dbReference>
<dbReference type="Proteomes" id="UP001447374">
    <property type="component" value="Unassembled WGS sequence"/>
</dbReference>
<dbReference type="Pfam" id="PF17936">
    <property type="entry name" value="Big_6"/>
    <property type="match status" value="2"/>
</dbReference>
<feature type="domain" description="Bacterial Ig-like" evidence="3">
    <location>
        <begin position="2090"/>
        <end position="2152"/>
    </location>
</feature>
<accession>A0ABV1PTI6</accession>
<dbReference type="InterPro" id="IPR048051">
    <property type="entry name" value="BapA-like_prefix-like"/>
</dbReference>
<feature type="domain" description="Bacterial Ig" evidence="2">
    <location>
        <begin position="2906"/>
        <end position="2974"/>
    </location>
</feature>
<evidence type="ECO:0000259" key="2">
    <source>
        <dbReference type="Pfam" id="PF17936"/>
    </source>
</evidence>
<dbReference type="Gene3D" id="2.60.40.10">
    <property type="entry name" value="Immunoglobulins"/>
    <property type="match status" value="35"/>
</dbReference>
<dbReference type="InterPro" id="IPR041498">
    <property type="entry name" value="Big_6"/>
</dbReference>
<name>A0ABV1PTI6_9ENTR</name>
<evidence type="ECO:0000313" key="6">
    <source>
        <dbReference type="Proteomes" id="UP001447374"/>
    </source>
</evidence>
<evidence type="ECO:0000259" key="3">
    <source>
        <dbReference type="Pfam" id="PF19077"/>
    </source>
</evidence>
<feature type="domain" description="Bacterial Ig-like" evidence="3">
    <location>
        <begin position="366"/>
        <end position="430"/>
    </location>
</feature>
<evidence type="ECO:0000259" key="4">
    <source>
        <dbReference type="Pfam" id="PF22783"/>
    </source>
</evidence>
<feature type="domain" description="Bacterial Ig-like" evidence="3">
    <location>
        <begin position="244"/>
        <end position="330"/>
    </location>
</feature>
<organism evidence="5 6">
    <name type="scientific">Franconibacter daqui</name>
    <dbReference type="NCBI Taxonomy" id="2047724"/>
    <lineage>
        <taxon>Bacteria</taxon>
        <taxon>Pseudomonadati</taxon>
        <taxon>Pseudomonadota</taxon>
        <taxon>Gammaproteobacteria</taxon>
        <taxon>Enterobacterales</taxon>
        <taxon>Enterobacteriaceae</taxon>
        <taxon>Franconibacter</taxon>
    </lineage>
</organism>
<reference evidence="5 6" key="1">
    <citation type="submission" date="2024-06" db="EMBL/GenBank/DDBJ databases">
        <title>Fanconibacter daqui strain Q02 whole shotgun sequencing project.</title>
        <authorList>
            <person name="Rodrigues J.W.A."/>
            <person name="Viana L.C."/>
            <person name="Vieira E.C."/>
            <person name="Souza F.O.L."/>
            <person name="Alegria O.C."/>
            <person name="Patroca S."/>
            <person name="Cruz A.C.R."/>
            <person name="Nunes A.R.C."/>
        </authorList>
    </citation>
    <scope>NUCLEOTIDE SEQUENCE [LARGE SCALE GENOMIC DNA]</scope>
    <source>
        <strain evidence="5 6">Q02</strain>
    </source>
</reference>
<comment type="caution">
    <text evidence="5">The sequence shown here is derived from an EMBL/GenBank/DDBJ whole genome shotgun (WGS) entry which is preliminary data.</text>
</comment>
<dbReference type="InterPro" id="IPR049826">
    <property type="entry name" value="Ig-like_ice"/>
</dbReference>
<feature type="domain" description="Bacterial Ig-like" evidence="3">
    <location>
        <begin position="1472"/>
        <end position="1538"/>
    </location>
</feature>
<dbReference type="NCBIfam" id="NF033510">
    <property type="entry name" value="Ca_tandemer"/>
    <property type="match status" value="36"/>
</dbReference>
<evidence type="ECO:0000256" key="1">
    <source>
        <dbReference type="SAM" id="MobiDB-lite"/>
    </source>
</evidence>
<keyword evidence="6" id="KW-1185">Reference proteome</keyword>